<accession>A0A5B7FPQ2</accession>
<organism evidence="1 2">
    <name type="scientific">Portunus trituberculatus</name>
    <name type="common">Swimming crab</name>
    <name type="synonym">Neptunus trituberculatus</name>
    <dbReference type="NCBI Taxonomy" id="210409"/>
    <lineage>
        <taxon>Eukaryota</taxon>
        <taxon>Metazoa</taxon>
        <taxon>Ecdysozoa</taxon>
        <taxon>Arthropoda</taxon>
        <taxon>Crustacea</taxon>
        <taxon>Multicrustacea</taxon>
        <taxon>Malacostraca</taxon>
        <taxon>Eumalacostraca</taxon>
        <taxon>Eucarida</taxon>
        <taxon>Decapoda</taxon>
        <taxon>Pleocyemata</taxon>
        <taxon>Brachyura</taxon>
        <taxon>Eubrachyura</taxon>
        <taxon>Portunoidea</taxon>
        <taxon>Portunidae</taxon>
        <taxon>Portuninae</taxon>
        <taxon>Portunus</taxon>
    </lineage>
</organism>
<sequence>MPQTPGQDTACFSPLAMERPRVSCSAGLQLC</sequence>
<comment type="caution">
    <text evidence="1">The sequence shown here is derived from an EMBL/GenBank/DDBJ whole genome shotgun (WGS) entry which is preliminary data.</text>
</comment>
<reference evidence="1 2" key="1">
    <citation type="submission" date="2019-05" db="EMBL/GenBank/DDBJ databases">
        <title>Another draft genome of Portunus trituberculatus and its Hox gene families provides insights of decapod evolution.</title>
        <authorList>
            <person name="Jeong J.-H."/>
            <person name="Song I."/>
            <person name="Kim S."/>
            <person name="Choi T."/>
            <person name="Kim D."/>
            <person name="Ryu S."/>
            <person name="Kim W."/>
        </authorList>
    </citation>
    <scope>NUCLEOTIDE SEQUENCE [LARGE SCALE GENOMIC DNA]</scope>
    <source>
        <tissue evidence="1">Muscle</tissue>
    </source>
</reference>
<dbReference type="AlphaFoldDB" id="A0A5B7FPQ2"/>
<proteinExistence type="predicted"/>
<dbReference type="EMBL" id="VSRR010007685">
    <property type="protein sequence ID" value="MPC47337.1"/>
    <property type="molecule type" value="Genomic_DNA"/>
</dbReference>
<evidence type="ECO:0000313" key="1">
    <source>
        <dbReference type="EMBL" id="MPC47337.1"/>
    </source>
</evidence>
<evidence type="ECO:0000313" key="2">
    <source>
        <dbReference type="Proteomes" id="UP000324222"/>
    </source>
</evidence>
<protein>
    <submittedName>
        <fullName evidence="1">Uncharacterized protein</fullName>
    </submittedName>
</protein>
<gene>
    <name evidence="1" type="ORF">E2C01_041079</name>
</gene>
<keyword evidence="2" id="KW-1185">Reference proteome</keyword>
<dbReference type="Proteomes" id="UP000324222">
    <property type="component" value="Unassembled WGS sequence"/>
</dbReference>
<name>A0A5B7FPQ2_PORTR</name>